<dbReference type="Gene3D" id="1.10.8.60">
    <property type="match status" value="1"/>
</dbReference>
<dbReference type="InterPro" id="IPR027417">
    <property type="entry name" value="P-loop_NTPase"/>
</dbReference>
<evidence type="ECO:0000256" key="9">
    <source>
        <dbReference type="ARBA" id="ARBA00022840"/>
    </source>
</evidence>
<evidence type="ECO:0000256" key="11">
    <source>
        <dbReference type="ARBA" id="ARBA00049244"/>
    </source>
</evidence>
<dbReference type="GO" id="GO:0003677">
    <property type="term" value="F:DNA binding"/>
    <property type="evidence" value="ECO:0007669"/>
    <property type="project" value="InterPro"/>
</dbReference>
<dbReference type="InterPro" id="IPR045085">
    <property type="entry name" value="HLD_clamp_pol_III_gamma_tau"/>
</dbReference>
<dbReference type="CDD" id="cd00009">
    <property type="entry name" value="AAA"/>
    <property type="match status" value="1"/>
</dbReference>
<evidence type="ECO:0000256" key="12">
    <source>
        <dbReference type="SAM" id="MobiDB-lite"/>
    </source>
</evidence>
<evidence type="ECO:0000256" key="3">
    <source>
        <dbReference type="ARBA" id="ARBA00022679"/>
    </source>
</evidence>
<dbReference type="GO" id="GO:0005524">
    <property type="term" value="F:ATP binding"/>
    <property type="evidence" value="ECO:0007669"/>
    <property type="project" value="UniProtKB-KW"/>
</dbReference>
<keyword evidence="7" id="KW-0547">Nucleotide-binding</keyword>
<dbReference type="SUPFAM" id="SSF52540">
    <property type="entry name" value="P-loop containing nucleoside triphosphate hydrolases"/>
    <property type="match status" value="1"/>
</dbReference>
<feature type="domain" description="AAA+ ATPase" evidence="13">
    <location>
        <begin position="37"/>
        <end position="179"/>
    </location>
</feature>
<keyword evidence="4 14" id="KW-0548">Nucleotidyltransferase</keyword>
<dbReference type="PANTHER" id="PTHR11669:SF0">
    <property type="entry name" value="PROTEIN STICHEL-LIKE 2"/>
    <property type="match status" value="1"/>
</dbReference>
<dbReference type="Pfam" id="PF13177">
    <property type="entry name" value="DNA_pol3_delta2"/>
    <property type="match status" value="1"/>
</dbReference>
<dbReference type="SUPFAM" id="SSF48019">
    <property type="entry name" value="post-AAA+ oligomerization domain-like"/>
    <property type="match status" value="1"/>
</dbReference>
<evidence type="ECO:0000256" key="10">
    <source>
        <dbReference type="ARBA" id="ARBA00022932"/>
    </source>
</evidence>
<reference evidence="14" key="1">
    <citation type="submission" date="2020-10" db="EMBL/GenBank/DDBJ databases">
        <authorList>
            <person name="Gilroy R."/>
        </authorList>
    </citation>
    <scope>NUCLEOTIDE SEQUENCE</scope>
    <source>
        <strain evidence="14">ChiSjej4B22-9803</strain>
    </source>
</reference>
<organism evidence="14 15">
    <name type="scientific">Candidatus Avimonoglobus intestinipullorum</name>
    <dbReference type="NCBI Taxonomy" id="2840699"/>
    <lineage>
        <taxon>Bacteria</taxon>
        <taxon>Bacillati</taxon>
        <taxon>Bacillota</taxon>
        <taxon>Clostridia</taxon>
        <taxon>Eubacteriales</taxon>
        <taxon>Candidatus Avimonoglobus</taxon>
    </lineage>
</organism>
<feature type="region of interest" description="Disordered" evidence="12">
    <location>
        <begin position="523"/>
        <end position="555"/>
    </location>
</feature>
<evidence type="ECO:0000256" key="5">
    <source>
        <dbReference type="ARBA" id="ARBA00022705"/>
    </source>
</evidence>
<evidence type="ECO:0000313" key="15">
    <source>
        <dbReference type="Proteomes" id="UP000824111"/>
    </source>
</evidence>
<keyword evidence="5" id="KW-0235">DNA replication</keyword>
<dbReference type="PANTHER" id="PTHR11669">
    <property type="entry name" value="REPLICATION FACTOR C / DNA POLYMERASE III GAMMA-TAU SUBUNIT"/>
    <property type="match status" value="1"/>
</dbReference>
<comment type="similarity">
    <text evidence="1">Belongs to the DnaX/STICHEL family.</text>
</comment>
<dbReference type="InterPro" id="IPR008921">
    <property type="entry name" value="DNA_pol3_clamp-load_cplx_C"/>
</dbReference>
<keyword evidence="10" id="KW-0239">DNA-directed DNA polymerase</keyword>
<dbReference type="EMBL" id="DVND01000104">
    <property type="protein sequence ID" value="HIU48482.1"/>
    <property type="molecule type" value="Genomic_DNA"/>
</dbReference>
<dbReference type="GO" id="GO:0003887">
    <property type="term" value="F:DNA-directed DNA polymerase activity"/>
    <property type="evidence" value="ECO:0007669"/>
    <property type="project" value="UniProtKB-KW"/>
</dbReference>
<dbReference type="Pfam" id="PF22608">
    <property type="entry name" value="DNAX_ATPase_lid"/>
    <property type="match status" value="1"/>
</dbReference>
<keyword evidence="8" id="KW-0862">Zinc</keyword>
<keyword evidence="6" id="KW-0479">Metal-binding</keyword>
<dbReference type="GO" id="GO:0006261">
    <property type="term" value="P:DNA-templated DNA replication"/>
    <property type="evidence" value="ECO:0007669"/>
    <property type="project" value="TreeGrafter"/>
</dbReference>
<evidence type="ECO:0000256" key="1">
    <source>
        <dbReference type="ARBA" id="ARBA00006360"/>
    </source>
</evidence>
<comment type="caution">
    <text evidence="14">The sequence shown here is derived from an EMBL/GenBank/DDBJ whole genome shotgun (WGS) entry which is preliminary data.</text>
</comment>
<accession>A0A9D1LV52</accession>
<dbReference type="NCBIfam" id="TIGR02397">
    <property type="entry name" value="dnaX_nterm"/>
    <property type="match status" value="1"/>
</dbReference>
<dbReference type="GO" id="GO:0046872">
    <property type="term" value="F:metal ion binding"/>
    <property type="evidence" value="ECO:0007669"/>
    <property type="project" value="UniProtKB-KW"/>
</dbReference>
<dbReference type="AlphaFoldDB" id="A0A9D1LV52"/>
<feature type="compositionally biased region" description="Acidic residues" evidence="12">
    <location>
        <begin position="583"/>
        <end position="592"/>
    </location>
</feature>
<evidence type="ECO:0000259" key="13">
    <source>
        <dbReference type="SMART" id="SM00382"/>
    </source>
</evidence>
<keyword evidence="3 14" id="KW-0808">Transferase</keyword>
<dbReference type="NCBIfam" id="NF004046">
    <property type="entry name" value="PRK05563.1"/>
    <property type="match status" value="1"/>
</dbReference>
<dbReference type="GO" id="GO:0009360">
    <property type="term" value="C:DNA polymerase III complex"/>
    <property type="evidence" value="ECO:0007669"/>
    <property type="project" value="InterPro"/>
</dbReference>
<dbReference type="Proteomes" id="UP000824111">
    <property type="component" value="Unassembled WGS sequence"/>
</dbReference>
<dbReference type="InterPro" id="IPR012763">
    <property type="entry name" value="DNA_pol_III_sug/sutau_N"/>
</dbReference>
<comment type="catalytic activity">
    <reaction evidence="11">
        <text>DNA(n) + a 2'-deoxyribonucleoside 5'-triphosphate = DNA(n+1) + diphosphate</text>
        <dbReference type="Rhea" id="RHEA:22508"/>
        <dbReference type="Rhea" id="RHEA-COMP:17339"/>
        <dbReference type="Rhea" id="RHEA-COMP:17340"/>
        <dbReference type="ChEBI" id="CHEBI:33019"/>
        <dbReference type="ChEBI" id="CHEBI:61560"/>
        <dbReference type="ChEBI" id="CHEBI:173112"/>
        <dbReference type="EC" id="2.7.7.7"/>
    </reaction>
</comment>
<dbReference type="Pfam" id="PF12169">
    <property type="entry name" value="DNA_pol3_gamma3"/>
    <property type="match status" value="1"/>
</dbReference>
<feature type="compositionally biased region" description="Basic and acidic residues" evidence="12">
    <location>
        <begin position="395"/>
        <end position="409"/>
    </location>
</feature>
<dbReference type="InterPro" id="IPR050238">
    <property type="entry name" value="DNA_Rep/Repair_Clamp_Loader"/>
</dbReference>
<dbReference type="Gene3D" id="3.40.50.300">
    <property type="entry name" value="P-loop containing nucleotide triphosphate hydrolases"/>
    <property type="match status" value="1"/>
</dbReference>
<evidence type="ECO:0000313" key="14">
    <source>
        <dbReference type="EMBL" id="HIU48482.1"/>
    </source>
</evidence>
<dbReference type="InterPro" id="IPR003593">
    <property type="entry name" value="AAA+_ATPase"/>
</dbReference>
<dbReference type="InterPro" id="IPR022754">
    <property type="entry name" value="DNA_pol_III_gamma-3"/>
</dbReference>
<dbReference type="Gene3D" id="1.20.272.10">
    <property type="match status" value="1"/>
</dbReference>
<gene>
    <name evidence="14" type="primary">dnaX</name>
    <name evidence="14" type="ORF">IAB04_03900</name>
</gene>
<dbReference type="SMART" id="SM00382">
    <property type="entry name" value="AAA"/>
    <property type="match status" value="1"/>
</dbReference>
<reference evidence="14" key="2">
    <citation type="journal article" date="2021" name="PeerJ">
        <title>Extensive microbial diversity within the chicken gut microbiome revealed by metagenomics and culture.</title>
        <authorList>
            <person name="Gilroy R."/>
            <person name="Ravi A."/>
            <person name="Getino M."/>
            <person name="Pursley I."/>
            <person name="Horton D.L."/>
            <person name="Alikhan N.F."/>
            <person name="Baker D."/>
            <person name="Gharbi K."/>
            <person name="Hall N."/>
            <person name="Watson M."/>
            <person name="Adriaenssens E.M."/>
            <person name="Foster-Nyarko E."/>
            <person name="Jarju S."/>
            <person name="Secka A."/>
            <person name="Antonio M."/>
            <person name="Oren A."/>
            <person name="Chaudhuri R.R."/>
            <person name="La Ragione R."/>
            <person name="Hildebrand F."/>
            <person name="Pallen M.J."/>
        </authorList>
    </citation>
    <scope>NUCLEOTIDE SEQUENCE</scope>
    <source>
        <strain evidence="14">ChiSjej4B22-9803</strain>
    </source>
</reference>
<dbReference type="EC" id="2.7.7.7" evidence="2"/>
<dbReference type="FunFam" id="3.40.50.300:FF:000014">
    <property type="entry name" value="DNA polymerase III subunit gamma/tau"/>
    <property type="match status" value="1"/>
</dbReference>
<name>A0A9D1LV52_9FIRM</name>
<protein>
    <recommendedName>
        <fullName evidence="2">DNA-directed DNA polymerase</fullName>
        <ecNumber evidence="2">2.7.7.7</ecNumber>
    </recommendedName>
</protein>
<evidence type="ECO:0000256" key="4">
    <source>
        <dbReference type="ARBA" id="ARBA00022695"/>
    </source>
</evidence>
<evidence type="ECO:0000256" key="8">
    <source>
        <dbReference type="ARBA" id="ARBA00022833"/>
    </source>
</evidence>
<proteinExistence type="inferred from homology"/>
<evidence type="ECO:0000256" key="7">
    <source>
        <dbReference type="ARBA" id="ARBA00022741"/>
    </source>
</evidence>
<feature type="region of interest" description="Disordered" evidence="12">
    <location>
        <begin position="388"/>
        <end position="410"/>
    </location>
</feature>
<evidence type="ECO:0000256" key="6">
    <source>
        <dbReference type="ARBA" id="ARBA00022723"/>
    </source>
</evidence>
<evidence type="ECO:0000256" key="2">
    <source>
        <dbReference type="ARBA" id="ARBA00012417"/>
    </source>
</evidence>
<keyword evidence="9" id="KW-0067">ATP-binding</keyword>
<feature type="region of interest" description="Disordered" evidence="12">
    <location>
        <begin position="571"/>
        <end position="599"/>
    </location>
</feature>
<dbReference type="CDD" id="cd18137">
    <property type="entry name" value="HLD_clamp_pol_III_gamma_tau"/>
    <property type="match status" value="1"/>
</dbReference>
<sequence length="599" mass="66748">MAYQAIYRKWRPLVFEDIVGQMHITTTLKNQIINGRISHAYLFCGTRGTGKTTAAKVFARAVNCLNPHDGSPCNECAICRGILDGSIMDVSEIDAASNNGVENIREIREDVNYVATQAKYRVYIIDEVHMLSQGAFNALLKTLEEPPPHVIFILATTEVHKVPETILSRCQRFDFKRIRPSDIVLRMKEIAMGDGLTISDDALHLLARLAEGSMRDGLSILERCVSACGTTLTYENVTAVLGIVQRDLVLSITDAIASGDAGNALAAIDRLVTEGKDLNTFCDTLLSHMRDLLVIKVAPGAEQILDYPAEEYVQLKAQAERMPFERIQDAAESLQKARAEAKWLKDPRVVYELCLVKLAHPELDASGEAIAARVSDLEEQLKNGVTVQVQQAPAEKQEKKPEKPKKEPSARLCAPLDVQSLTAETPVVAAARKWDKAAQAIAKRYPFLAGSVLNRKITIDGEGLLLLFSEKEVMLKKIFTTYQKSAEELFQKNVGAALRLKAVFESDVEDHIIDFWAIPSSSQIQAAPSPEPEPEEPVPQTAPRDPLEELEQSFPEIIEYTDESEFINYEPAEDHFEQTVMDAQEEEDEFLDERELNQE</sequence>